<evidence type="ECO:0000313" key="1">
    <source>
        <dbReference type="EMBL" id="WPA90701.1"/>
    </source>
</evidence>
<dbReference type="EMBL" id="CP135990">
    <property type="protein sequence ID" value="WPA90701.1"/>
    <property type="molecule type" value="Genomic_DNA"/>
</dbReference>
<accession>A0ABZ0MX75</accession>
<reference evidence="1 2" key="1">
    <citation type="submission" date="2023-09" db="EMBL/GenBank/DDBJ databases">
        <title>Genomic Revisitation and Reclassification of the Genus Providencia.</title>
        <authorList>
            <person name="Dong X."/>
        </authorList>
    </citation>
    <scope>NUCLEOTIDE SEQUENCE [LARGE SCALE GENOMIC DNA]</scope>
    <source>
        <strain evidence="1 2">D4759</strain>
    </source>
</reference>
<evidence type="ECO:0000313" key="2">
    <source>
        <dbReference type="Proteomes" id="UP001302443"/>
    </source>
</evidence>
<gene>
    <name evidence="1" type="ORF">QS795_009335</name>
</gene>
<dbReference type="RefSeq" id="WP_286271282.1">
    <property type="nucleotide sequence ID" value="NZ_CP135990.1"/>
</dbReference>
<keyword evidence="2" id="KW-1185">Reference proteome</keyword>
<dbReference type="Proteomes" id="UP001302443">
    <property type="component" value="Chromosome"/>
</dbReference>
<proteinExistence type="predicted"/>
<sequence>MTSRTLRNRKSTVNIFVSEYRKSYKKLTPRGKAFKKIKNINNAFFKKRFDEECMEIKVIQNEVD</sequence>
<protein>
    <submittedName>
        <fullName evidence="1">Uncharacterized protein</fullName>
    </submittedName>
</protein>
<organism evidence="1 2">
    <name type="scientific">Providencia zhijiangensis</name>
    <dbReference type="NCBI Taxonomy" id="3053982"/>
    <lineage>
        <taxon>Bacteria</taxon>
        <taxon>Pseudomonadati</taxon>
        <taxon>Pseudomonadota</taxon>
        <taxon>Gammaproteobacteria</taxon>
        <taxon>Enterobacterales</taxon>
        <taxon>Morganellaceae</taxon>
        <taxon>Providencia</taxon>
    </lineage>
</organism>
<name>A0ABZ0MX75_9GAMM</name>